<evidence type="ECO:0000259" key="8">
    <source>
        <dbReference type="PROSITE" id="PS50850"/>
    </source>
</evidence>
<feature type="transmembrane region" description="Helical" evidence="7">
    <location>
        <begin position="12"/>
        <end position="35"/>
    </location>
</feature>
<dbReference type="InterPro" id="IPR011701">
    <property type="entry name" value="MFS"/>
</dbReference>
<organism evidence="9 10">
    <name type="scientific">Lysinibacillus xylanilyticus</name>
    <dbReference type="NCBI Taxonomy" id="582475"/>
    <lineage>
        <taxon>Bacteria</taxon>
        <taxon>Bacillati</taxon>
        <taxon>Bacillota</taxon>
        <taxon>Bacilli</taxon>
        <taxon>Bacillales</taxon>
        <taxon>Bacillaceae</taxon>
        <taxon>Lysinibacillus</taxon>
    </lineage>
</organism>
<dbReference type="Proteomes" id="UP001558534">
    <property type="component" value="Unassembled WGS sequence"/>
</dbReference>
<evidence type="ECO:0000256" key="2">
    <source>
        <dbReference type="ARBA" id="ARBA00022448"/>
    </source>
</evidence>
<gene>
    <name evidence="9" type="ORF">AB1300_01310</name>
</gene>
<evidence type="ECO:0000256" key="3">
    <source>
        <dbReference type="ARBA" id="ARBA00022475"/>
    </source>
</evidence>
<dbReference type="PROSITE" id="PS50850">
    <property type="entry name" value="MFS"/>
    <property type="match status" value="1"/>
</dbReference>
<feature type="transmembrane region" description="Helical" evidence="7">
    <location>
        <begin position="167"/>
        <end position="187"/>
    </location>
</feature>
<dbReference type="InterPro" id="IPR050171">
    <property type="entry name" value="MFS_Transporters"/>
</dbReference>
<keyword evidence="2" id="KW-0813">Transport</keyword>
<dbReference type="Pfam" id="PF07690">
    <property type="entry name" value="MFS_1"/>
    <property type="match status" value="2"/>
</dbReference>
<evidence type="ECO:0000256" key="7">
    <source>
        <dbReference type="SAM" id="Phobius"/>
    </source>
</evidence>
<dbReference type="Gene3D" id="1.20.1250.20">
    <property type="entry name" value="MFS general substrate transporter like domains"/>
    <property type="match status" value="1"/>
</dbReference>
<dbReference type="EMBL" id="JBFRHK010000001">
    <property type="protein sequence ID" value="MEX3743764.1"/>
    <property type="molecule type" value="Genomic_DNA"/>
</dbReference>
<feature type="transmembrane region" description="Helical" evidence="7">
    <location>
        <begin position="74"/>
        <end position="96"/>
    </location>
</feature>
<evidence type="ECO:0000313" key="10">
    <source>
        <dbReference type="Proteomes" id="UP001558534"/>
    </source>
</evidence>
<evidence type="ECO:0000256" key="5">
    <source>
        <dbReference type="ARBA" id="ARBA00022989"/>
    </source>
</evidence>
<accession>A0ABV3VQW5</accession>
<evidence type="ECO:0000256" key="1">
    <source>
        <dbReference type="ARBA" id="ARBA00004651"/>
    </source>
</evidence>
<feature type="transmembrane region" description="Helical" evidence="7">
    <location>
        <begin position="142"/>
        <end position="161"/>
    </location>
</feature>
<dbReference type="InterPro" id="IPR020846">
    <property type="entry name" value="MFS_dom"/>
</dbReference>
<dbReference type="PANTHER" id="PTHR23517:SF3">
    <property type="entry name" value="INTEGRAL MEMBRANE TRANSPORT PROTEIN"/>
    <property type="match status" value="1"/>
</dbReference>
<comment type="caution">
    <text evidence="9">The sequence shown here is derived from an EMBL/GenBank/DDBJ whole genome shotgun (WGS) entry which is preliminary data.</text>
</comment>
<feature type="transmembrane region" description="Helical" evidence="7">
    <location>
        <begin position="325"/>
        <end position="343"/>
    </location>
</feature>
<evidence type="ECO:0000256" key="6">
    <source>
        <dbReference type="ARBA" id="ARBA00023136"/>
    </source>
</evidence>
<keyword evidence="3" id="KW-1003">Cell membrane</keyword>
<keyword evidence="10" id="KW-1185">Reference proteome</keyword>
<keyword evidence="5 7" id="KW-1133">Transmembrane helix</keyword>
<feature type="transmembrane region" description="Helical" evidence="7">
    <location>
        <begin position="301"/>
        <end position="319"/>
    </location>
</feature>
<dbReference type="InterPro" id="IPR036259">
    <property type="entry name" value="MFS_trans_sf"/>
</dbReference>
<feature type="transmembrane region" description="Helical" evidence="7">
    <location>
        <begin position="102"/>
        <end position="121"/>
    </location>
</feature>
<feature type="domain" description="Major facilitator superfamily (MFS) profile" evidence="8">
    <location>
        <begin position="1"/>
        <end position="410"/>
    </location>
</feature>
<feature type="transmembrane region" description="Helical" evidence="7">
    <location>
        <begin position="41"/>
        <end position="62"/>
    </location>
</feature>
<feature type="transmembrane region" description="Helical" evidence="7">
    <location>
        <begin position="391"/>
        <end position="408"/>
    </location>
</feature>
<proteinExistence type="predicted"/>
<sequence>MKLRDIHPNVKLRLVMQFLGSLISMAVIPFLAIYFSQKIGATKTGIILIIIVISGVIGGLIGGHVSDRIGRKKIMIYSELGMLLSYMFIALCNSPWFDSPYFSVAFFIINMFCGGMFQPAAQAMIIDITNSESRKVVFTISYWLGNLATAIGGIIGAFLFKNYLFELFIGISLISLLSVLITLFFITETYTPEPSSKTSNQTQKFALKAMFKNFSTVLKDKLFMFYILGAIFIFSLEQSLTNYIGIRLEKDIPHQSASLFGIDFILDGTKMLGFLRTENTILVVLLSGVVLFVFKKWSDRWTLVTGMLIFSICFSVFAFTNNVLILFIAMFIGTIGELMYVPIKQAMIGEIAPPNARSTYMAFNSMTIYGAIVVSSLLIIVGAWIPPVYMGGLLLVLGLTGTFLYYILTKTLDSKVSEENESKVPV</sequence>
<feature type="transmembrane region" description="Helical" evidence="7">
    <location>
        <begin position="363"/>
        <end position="385"/>
    </location>
</feature>
<dbReference type="RefSeq" id="WP_368634798.1">
    <property type="nucleotide sequence ID" value="NZ_JBFRHK010000001.1"/>
</dbReference>
<name>A0ABV3VQW5_9BACI</name>
<reference evidence="9 10" key="1">
    <citation type="submission" date="2024-07" db="EMBL/GenBank/DDBJ databases">
        <title>Characterization of a bacterium isolated from hydrolysated instant sea cucumber by whole-genome sequencing and metabolomics.</title>
        <authorList>
            <person name="Luo X."/>
            <person name="Zhang Z."/>
            <person name="Zheng Z."/>
            <person name="Zhang W."/>
            <person name="Ming T."/>
            <person name="Jiao L."/>
            <person name="Su X."/>
            <person name="Kong F."/>
            <person name="Xu J."/>
        </authorList>
    </citation>
    <scope>NUCLEOTIDE SEQUENCE [LARGE SCALE GENOMIC DNA]</scope>
    <source>
        <strain evidence="9 10">XL-2024</strain>
    </source>
</reference>
<dbReference type="SUPFAM" id="SSF103473">
    <property type="entry name" value="MFS general substrate transporter"/>
    <property type="match status" value="1"/>
</dbReference>
<dbReference type="PANTHER" id="PTHR23517">
    <property type="entry name" value="RESISTANCE PROTEIN MDTM, PUTATIVE-RELATED-RELATED"/>
    <property type="match status" value="1"/>
</dbReference>
<evidence type="ECO:0000256" key="4">
    <source>
        <dbReference type="ARBA" id="ARBA00022692"/>
    </source>
</evidence>
<feature type="transmembrane region" description="Helical" evidence="7">
    <location>
        <begin position="222"/>
        <end position="240"/>
    </location>
</feature>
<feature type="transmembrane region" description="Helical" evidence="7">
    <location>
        <begin position="274"/>
        <end position="294"/>
    </location>
</feature>
<evidence type="ECO:0000313" key="9">
    <source>
        <dbReference type="EMBL" id="MEX3743764.1"/>
    </source>
</evidence>
<comment type="subcellular location">
    <subcellularLocation>
        <location evidence="1">Cell membrane</location>
        <topology evidence="1">Multi-pass membrane protein</topology>
    </subcellularLocation>
</comment>
<protein>
    <submittedName>
        <fullName evidence="9">MFS transporter</fullName>
    </submittedName>
</protein>
<keyword evidence="4 7" id="KW-0812">Transmembrane</keyword>
<keyword evidence="6 7" id="KW-0472">Membrane</keyword>